<dbReference type="Proteomes" id="UP000001194">
    <property type="component" value="Unassembled WGS sequence"/>
</dbReference>
<dbReference type="InParanoid" id="B0CU56"/>
<dbReference type="AlphaFoldDB" id="B0CU56"/>
<proteinExistence type="predicted"/>
<accession>B0CU56</accession>
<sequence>MDSASDLIMDGPGLLEHPDPAVKERLQSFSELGGLRCKLAEWLNDLGRQALQLWRNNSVGGARKFFKERTATGPLTVDEVGFLVLVWGLCIREFLTAFGMDPEVLVELYYGTPDEYDVKTCSNESLAYLLRHGSDVNLLIGSGIKTKIIYDNGVRFEHN</sequence>
<dbReference type="RefSeq" id="XP_001875170.1">
    <property type="nucleotide sequence ID" value="XM_001875135.1"/>
</dbReference>
<protein>
    <submittedName>
        <fullName evidence="1">Predicted protein</fullName>
    </submittedName>
</protein>
<keyword evidence="2" id="KW-1185">Reference proteome</keyword>
<dbReference type="HOGENOM" id="CLU_1661060_0_0_1"/>
<reference evidence="1 2" key="1">
    <citation type="journal article" date="2008" name="Nature">
        <title>The genome of Laccaria bicolor provides insights into mycorrhizal symbiosis.</title>
        <authorList>
            <person name="Martin F."/>
            <person name="Aerts A."/>
            <person name="Ahren D."/>
            <person name="Brun A."/>
            <person name="Danchin E.G.J."/>
            <person name="Duchaussoy F."/>
            <person name="Gibon J."/>
            <person name="Kohler A."/>
            <person name="Lindquist E."/>
            <person name="Pereda V."/>
            <person name="Salamov A."/>
            <person name="Shapiro H.J."/>
            <person name="Wuyts J."/>
            <person name="Blaudez D."/>
            <person name="Buee M."/>
            <person name="Brokstein P."/>
            <person name="Canbaeck B."/>
            <person name="Cohen D."/>
            <person name="Courty P.E."/>
            <person name="Coutinho P.M."/>
            <person name="Delaruelle C."/>
            <person name="Detter J.C."/>
            <person name="Deveau A."/>
            <person name="DiFazio S."/>
            <person name="Duplessis S."/>
            <person name="Fraissinet-Tachet L."/>
            <person name="Lucic E."/>
            <person name="Frey-Klett P."/>
            <person name="Fourrey C."/>
            <person name="Feussner I."/>
            <person name="Gay G."/>
            <person name="Grimwood J."/>
            <person name="Hoegger P.J."/>
            <person name="Jain P."/>
            <person name="Kilaru S."/>
            <person name="Labbe J."/>
            <person name="Lin Y.C."/>
            <person name="Legue V."/>
            <person name="Le Tacon F."/>
            <person name="Marmeisse R."/>
            <person name="Melayah D."/>
            <person name="Montanini B."/>
            <person name="Muratet M."/>
            <person name="Nehls U."/>
            <person name="Niculita-Hirzel H."/>
            <person name="Oudot-Le Secq M.P."/>
            <person name="Peter M."/>
            <person name="Quesneville H."/>
            <person name="Rajashekar B."/>
            <person name="Reich M."/>
            <person name="Rouhier N."/>
            <person name="Schmutz J."/>
            <person name="Yin T."/>
            <person name="Chalot M."/>
            <person name="Henrissat B."/>
            <person name="Kuees U."/>
            <person name="Lucas S."/>
            <person name="Van de Peer Y."/>
            <person name="Podila G.K."/>
            <person name="Polle A."/>
            <person name="Pukkila P.J."/>
            <person name="Richardson P.M."/>
            <person name="Rouze P."/>
            <person name="Sanders I.R."/>
            <person name="Stajich J.E."/>
            <person name="Tunlid A."/>
            <person name="Tuskan G."/>
            <person name="Grigoriev I.V."/>
        </authorList>
    </citation>
    <scope>NUCLEOTIDE SEQUENCE [LARGE SCALE GENOMIC DNA]</scope>
    <source>
        <strain evidence="2">S238N-H82 / ATCC MYA-4686</strain>
    </source>
</reference>
<gene>
    <name evidence="1" type="ORF">LACBIDRAFT_305408</name>
</gene>
<dbReference type="KEGG" id="lbc:LACBIDRAFT_305408"/>
<evidence type="ECO:0000313" key="2">
    <source>
        <dbReference type="Proteomes" id="UP000001194"/>
    </source>
</evidence>
<dbReference type="GeneID" id="6070521"/>
<organism evidence="2">
    <name type="scientific">Laccaria bicolor (strain S238N-H82 / ATCC MYA-4686)</name>
    <name type="common">Bicoloured deceiver</name>
    <name type="synonym">Laccaria laccata var. bicolor</name>
    <dbReference type="NCBI Taxonomy" id="486041"/>
    <lineage>
        <taxon>Eukaryota</taxon>
        <taxon>Fungi</taxon>
        <taxon>Dikarya</taxon>
        <taxon>Basidiomycota</taxon>
        <taxon>Agaricomycotina</taxon>
        <taxon>Agaricomycetes</taxon>
        <taxon>Agaricomycetidae</taxon>
        <taxon>Agaricales</taxon>
        <taxon>Agaricineae</taxon>
        <taxon>Hydnangiaceae</taxon>
        <taxon>Laccaria</taxon>
    </lineage>
</organism>
<dbReference type="EMBL" id="DS547092">
    <property type="protein sequence ID" value="EDR14611.1"/>
    <property type="molecule type" value="Genomic_DNA"/>
</dbReference>
<evidence type="ECO:0000313" key="1">
    <source>
        <dbReference type="EMBL" id="EDR14611.1"/>
    </source>
</evidence>
<name>B0CU56_LACBS</name>